<proteinExistence type="predicted"/>
<evidence type="ECO:0000313" key="3">
    <source>
        <dbReference type="EMBL" id="KAL3638065.1"/>
    </source>
</evidence>
<dbReference type="PANTHER" id="PTHR35499">
    <property type="entry name" value="OS05G0128300 PROTEIN"/>
    <property type="match status" value="1"/>
</dbReference>
<name>A0ABD3DAY7_9LAMI</name>
<reference evidence="4" key="1">
    <citation type="journal article" date="2024" name="IScience">
        <title>Strigolactones Initiate the Formation of Haustorium-like Structures in Castilleja.</title>
        <authorList>
            <person name="Buerger M."/>
            <person name="Peterson D."/>
            <person name="Chory J."/>
        </authorList>
    </citation>
    <scope>NUCLEOTIDE SEQUENCE [LARGE SCALE GENOMIC DNA]</scope>
</reference>
<organism evidence="3 4">
    <name type="scientific">Castilleja foliolosa</name>
    <dbReference type="NCBI Taxonomy" id="1961234"/>
    <lineage>
        <taxon>Eukaryota</taxon>
        <taxon>Viridiplantae</taxon>
        <taxon>Streptophyta</taxon>
        <taxon>Embryophyta</taxon>
        <taxon>Tracheophyta</taxon>
        <taxon>Spermatophyta</taxon>
        <taxon>Magnoliopsida</taxon>
        <taxon>eudicotyledons</taxon>
        <taxon>Gunneridae</taxon>
        <taxon>Pentapetalae</taxon>
        <taxon>asterids</taxon>
        <taxon>lamiids</taxon>
        <taxon>Lamiales</taxon>
        <taxon>Orobanchaceae</taxon>
        <taxon>Pedicularideae</taxon>
        <taxon>Castillejinae</taxon>
        <taxon>Castilleja</taxon>
    </lineage>
</organism>
<feature type="domain" description="DUF3741" evidence="2">
    <location>
        <begin position="63"/>
        <end position="78"/>
    </location>
</feature>
<sequence length="341" mass="38862">MAAHSADHLSSTSKCCYSAVLRRLLCSSSLPTHPSDQFNDIPKAEDCFKNEENVKQSVNSINPGVVARLMGLDSFPNTPSAQTLGSFFRSRSVNSIDFISHFDPVKQHRRVRTSVSFREGTYYHHDLAKVDEIGEDEEKTNKKEKRGGNGNSERLGEKKVINKKPGKKVVKSSQKKDFCGKKRESLYEKRALMKTVKSNQEIMCFKKKQSKNLARKVNKSGRKVHPERTAPGVAGRVSSSQVLASKNASCRRSTYWNSVHSHKVEVRAITKGKKENKMKNKERNSYYKRMVEIICGLTEESVDENWMCESVLRFDDIEEFCIQLGREIFEVLLKQFVDELV</sequence>
<dbReference type="PANTHER" id="PTHR35499:SF4">
    <property type="entry name" value="ALC-INTERACTING PROTEIN 1"/>
    <property type="match status" value="1"/>
</dbReference>
<feature type="region of interest" description="Disordered" evidence="1">
    <location>
        <begin position="133"/>
        <end position="175"/>
    </location>
</feature>
<dbReference type="AlphaFoldDB" id="A0ABD3DAY7"/>
<gene>
    <name evidence="3" type="ORF">CASFOL_018078</name>
</gene>
<protein>
    <recommendedName>
        <fullName evidence="2">DUF3741 domain-containing protein</fullName>
    </recommendedName>
</protein>
<dbReference type="Pfam" id="PF14383">
    <property type="entry name" value="VARLMGL"/>
    <property type="match status" value="1"/>
</dbReference>
<feature type="compositionally biased region" description="Basic residues" evidence="1">
    <location>
        <begin position="161"/>
        <end position="170"/>
    </location>
</feature>
<evidence type="ECO:0000259" key="2">
    <source>
        <dbReference type="Pfam" id="PF14383"/>
    </source>
</evidence>
<dbReference type="EMBL" id="JAVIJP010000021">
    <property type="protein sequence ID" value="KAL3638065.1"/>
    <property type="molecule type" value="Genomic_DNA"/>
</dbReference>
<accession>A0ABD3DAY7</accession>
<dbReference type="Proteomes" id="UP001632038">
    <property type="component" value="Unassembled WGS sequence"/>
</dbReference>
<comment type="caution">
    <text evidence="3">The sequence shown here is derived from an EMBL/GenBank/DDBJ whole genome shotgun (WGS) entry which is preliminary data.</text>
</comment>
<evidence type="ECO:0000256" key="1">
    <source>
        <dbReference type="SAM" id="MobiDB-lite"/>
    </source>
</evidence>
<evidence type="ECO:0000313" key="4">
    <source>
        <dbReference type="Proteomes" id="UP001632038"/>
    </source>
</evidence>
<dbReference type="InterPro" id="IPR032795">
    <property type="entry name" value="DUF3741-assoc"/>
</dbReference>
<keyword evidence="4" id="KW-1185">Reference proteome</keyword>